<dbReference type="GO" id="GO:0005634">
    <property type="term" value="C:nucleus"/>
    <property type="evidence" value="ECO:0007669"/>
    <property type="project" value="TreeGrafter"/>
</dbReference>
<dbReference type="InterPro" id="IPR016193">
    <property type="entry name" value="Cytidine_deaminase-like"/>
</dbReference>
<dbReference type="Proteomes" id="UP000515788">
    <property type="component" value="Chromosome 3"/>
</dbReference>
<gene>
    <name evidence="4" type="ORF">HG536_0C03750</name>
</gene>
<dbReference type="GO" id="GO:0052717">
    <property type="term" value="F:tRNA-specific adenosine-34 deaminase activity"/>
    <property type="evidence" value="ECO:0007669"/>
    <property type="project" value="TreeGrafter"/>
</dbReference>
<dbReference type="AlphaFoldDB" id="A0A7G3ZFC0"/>
<dbReference type="EMBL" id="CP059248">
    <property type="protein sequence ID" value="QLL32206.1"/>
    <property type="molecule type" value="Genomic_DNA"/>
</dbReference>
<dbReference type="InterPro" id="IPR002125">
    <property type="entry name" value="CMP_dCMP_dom"/>
</dbReference>
<comment type="similarity">
    <text evidence="2">Belongs to the cytidine and deoxycytidylate deaminase family. ADAT3 subfamily.</text>
</comment>
<organism evidence="4 5">
    <name type="scientific">Torulaspora globosa</name>
    <dbReference type="NCBI Taxonomy" id="48254"/>
    <lineage>
        <taxon>Eukaryota</taxon>
        <taxon>Fungi</taxon>
        <taxon>Dikarya</taxon>
        <taxon>Ascomycota</taxon>
        <taxon>Saccharomycotina</taxon>
        <taxon>Saccharomycetes</taxon>
        <taxon>Saccharomycetales</taxon>
        <taxon>Saccharomycetaceae</taxon>
        <taxon>Torulaspora</taxon>
    </lineage>
</organism>
<dbReference type="PANTHER" id="PTHR11079:SF156">
    <property type="entry name" value="INACTIVE TRNA-SPECIFIC ADENOSINE DEAMINASE-LIKE PROTEIN 3-RELATED"/>
    <property type="match status" value="1"/>
</dbReference>
<dbReference type="OrthoDB" id="3180714at2759"/>
<feature type="domain" description="CMP/dCMP-type deaminase" evidence="3">
    <location>
        <begin position="160"/>
        <end position="304"/>
    </location>
</feature>
<dbReference type="Gene3D" id="3.40.140.10">
    <property type="entry name" value="Cytidine Deaminase, domain 2"/>
    <property type="match status" value="1"/>
</dbReference>
<dbReference type="CDD" id="cd01285">
    <property type="entry name" value="nucleoside_deaminase"/>
    <property type="match status" value="1"/>
</dbReference>
<dbReference type="GO" id="GO:0008033">
    <property type="term" value="P:tRNA processing"/>
    <property type="evidence" value="ECO:0007669"/>
    <property type="project" value="UniProtKB-KW"/>
</dbReference>
<keyword evidence="5" id="KW-1185">Reference proteome</keyword>
<proteinExistence type="inferred from homology"/>
<dbReference type="GO" id="GO:0005737">
    <property type="term" value="C:cytoplasm"/>
    <property type="evidence" value="ECO:0007669"/>
    <property type="project" value="TreeGrafter"/>
</dbReference>
<dbReference type="Pfam" id="PF00383">
    <property type="entry name" value="dCMP_cyt_deam_1"/>
    <property type="match status" value="1"/>
</dbReference>
<evidence type="ECO:0000256" key="1">
    <source>
        <dbReference type="ARBA" id="ARBA00022694"/>
    </source>
</evidence>
<sequence length="322" mass="36909">MVKKALNPLKIDYEKCIIEDRLLQIRSKQNWNEPDLARVWTIEIEARSSKPIIDFIRRRLQPDDPLTFTHIKRIRKKAGDPKKLVIIICSYDLFNSRSLVYSVLAESNVLFENLSDENEVPRQGAPTKELMLEWSRKYWPLTWCGNPNDQILNDYTFDMSHINKMLGSISDLAQLEADKGNKVPIVTAFVNPQEKDNPIYAIDRRTENKCTSLDHSIMTGIKLVAEKEKMSDAPSGTGAYLCLNYDVYTTHEPCSMCSMALIHSRIKRCIFLQPMQVTGCLKSSSGDAYSMHDNHLLNSKYEVFQWLGDEYKSPGVDAETCC</sequence>
<evidence type="ECO:0000256" key="2">
    <source>
        <dbReference type="ARBA" id="ARBA00038160"/>
    </source>
</evidence>
<dbReference type="RefSeq" id="XP_037138881.1">
    <property type="nucleotide sequence ID" value="XM_037282985.1"/>
</dbReference>
<dbReference type="PROSITE" id="PS51747">
    <property type="entry name" value="CYT_DCMP_DEAMINASES_2"/>
    <property type="match status" value="1"/>
</dbReference>
<keyword evidence="1" id="KW-0819">tRNA processing</keyword>
<dbReference type="KEGG" id="tgb:HG536_0C03750"/>
<evidence type="ECO:0000313" key="4">
    <source>
        <dbReference type="EMBL" id="QLL32206.1"/>
    </source>
</evidence>
<reference evidence="4 5" key="1">
    <citation type="submission" date="2020-06" db="EMBL/GenBank/DDBJ databases">
        <title>The yeast mating-type switching endonuclease HO is a domesticated member of an unorthodox homing genetic element family.</title>
        <authorList>
            <person name="Coughlan A.Y."/>
            <person name="Lombardi L."/>
            <person name="Braun-Galleani S."/>
            <person name="Martos A.R."/>
            <person name="Galeote V."/>
            <person name="Bigey F."/>
            <person name="Dequin S."/>
            <person name="Byrne K.P."/>
            <person name="Wolfe K.H."/>
        </authorList>
    </citation>
    <scope>NUCLEOTIDE SEQUENCE [LARGE SCALE GENOMIC DNA]</scope>
    <source>
        <strain evidence="4 5">CBS764</strain>
    </source>
</reference>
<dbReference type="PANTHER" id="PTHR11079">
    <property type="entry name" value="CYTOSINE DEAMINASE FAMILY MEMBER"/>
    <property type="match status" value="1"/>
</dbReference>
<evidence type="ECO:0000313" key="5">
    <source>
        <dbReference type="Proteomes" id="UP000515788"/>
    </source>
</evidence>
<dbReference type="GeneID" id="59325342"/>
<name>A0A7G3ZFC0_9SACH</name>
<accession>A0A7G3ZFC0</accession>
<dbReference type="SUPFAM" id="SSF53927">
    <property type="entry name" value="Cytidine deaminase-like"/>
    <property type="match status" value="1"/>
</dbReference>
<protein>
    <recommendedName>
        <fullName evidence="3">CMP/dCMP-type deaminase domain-containing protein</fullName>
    </recommendedName>
</protein>
<evidence type="ECO:0000259" key="3">
    <source>
        <dbReference type="PROSITE" id="PS51747"/>
    </source>
</evidence>